<dbReference type="NCBIfam" id="NF009773">
    <property type="entry name" value="PRK13270.1"/>
    <property type="match status" value="1"/>
</dbReference>
<keyword evidence="6" id="KW-1185">Reference proteome</keyword>
<accession>A4VRB6</accession>
<dbReference type="Proteomes" id="UP000000233">
    <property type="component" value="Chromosome"/>
</dbReference>
<dbReference type="PANTHER" id="PTHR23403">
    <property type="entry name" value="TREHALASE"/>
    <property type="match status" value="1"/>
</dbReference>
<evidence type="ECO:0000256" key="1">
    <source>
        <dbReference type="ARBA" id="ARBA00022801"/>
    </source>
</evidence>
<proteinExistence type="predicted"/>
<organism evidence="5 6">
    <name type="scientific">Stutzerimonas stutzeri (strain A1501)</name>
    <name type="common">Pseudomonas stutzeri</name>
    <dbReference type="NCBI Taxonomy" id="379731"/>
    <lineage>
        <taxon>Bacteria</taxon>
        <taxon>Pseudomonadati</taxon>
        <taxon>Pseudomonadota</taxon>
        <taxon>Gammaproteobacteria</taxon>
        <taxon>Pseudomonadales</taxon>
        <taxon>Pseudomonadaceae</taxon>
        <taxon>Stutzerimonas</taxon>
    </lineage>
</organism>
<dbReference type="Gene3D" id="1.50.10.10">
    <property type="match status" value="1"/>
</dbReference>
<keyword evidence="1" id="KW-0378">Hydrolase</keyword>
<dbReference type="FunFam" id="1.50.10.10:FF:000003">
    <property type="entry name" value="Cytoplasmic trehalase"/>
    <property type="match status" value="1"/>
</dbReference>
<dbReference type="InterPro" id="IPR018232">
    <property type="entry name" value="Glyco_hydro_37_CS"/>
</dbReference>
<keyword evidence="2" id="KW-0326">Glycosidase</keyword>
<evidence type="ECO:0000256" key="4">
    <source>
        <dbReference type="SAM" id="MobiDB-lite"/>
    </source>
</evidence>
<dbReference type="InterPro" id="IPR012341">
    <property type="entry name" value="6hp_glycosidase-like_sf"/>
</dbReference>
<dbReference type="SUPFAM" id="SSF48208">
    <property type="entry name" value="Six-hairpin glycosidases"/>
    <property type="match status" value="1"/>
</dbReference>
<dbReference type="GO" id="GO:0004555">
    <property type="term" value="F:alpha,alpha-trehalase activity"/>
    <property type="evidence" value="ECO:0007669"/>
    <property type="project" value="InterPro"/>
</dbReference>
<evidence type="ECO:0000256" key="3">
    <source>
        <dbReference type="ARBA" id="ARBA00073174"/>
    </source>
</evidence>
<protein>
    <recommendedName>
        <fullName evidence="3">Putative periplasmic trehalase</fullName>
    </recommendedName>
</protein>
<sequence length="556" mass="63418">MELQRAMTDIPPCQPFSHDTSAISRADTLTPAERYQELFVAVQMQRVFPDSKTFVDCAPRRHPEAILEDYRARCGEPGFDLEAFVHEHFSLYEMPVKAFVANPDDSLAEHIDRLWPILTRHPQDHPEHSSLLPLPHDYVVPGGRFTELYYWDSYFTMLGLDESGHCDLLRAMADNFAYLIDTYGHVPNGNRTYYLGRSQPPVFALMTELFEETGVHRASDYLPQLHKEYAFWMEGAEVLRPGEAHRRCVCLADGMVLNRYWDERATPREESYREDVETARSSCRPRHEVYRDLRAGAESGWDFSSRWLDDAHRLATIRTTSILPIDLNALLYKLERQIAELSAVKNQHACAEAFARRAEARLAAIDQYLWNSRAGAYFDYDWQRGRQRDNLTAATLAPLFVRMASAEQAAAVAATVQERLLAPGGLATTEIGGSGEQWDRPNGWAPLQWIGIRGLQHYGHDALALDIEERWLTIVSHLFERENKLVEKYVLRPCTEHAGGGEYPLQDGFGWTNGVTRKLMQEDPNHEANRCRAGQCPQIDRSGRERLGSGNGGRRP</sequence>
<evidence type="ECO:0000256" key="2">
    <source>
        <dbReference type="ARBA" id="ARBA00023295"/>
    </source>
</evidence>
<dbReference type="InterPro" id="IPR001661">
    <property type="entry name" value="Glyco_hydro_37"/>
</dbReference>
<reference evidence="5 6" key="1">
    <citation type="journal article" date="2008" name="Proc. Natl. Acad. Sci. U.S.A.">
        <title>Nitrogen fixation island and rhizosphere competence traits in the genome of root-associated Pseudomonas stutzeri A1501.</title>
        <authorList>
            <person name="Yan Y."/>
            <person name="Yang J."/>
            <person name="Dou Y."/>
            <person name="Chen M."/>
            <person name="Ping S."/>
            <person name="Peng J."/>
            <person name="Lu W."/>
            <person name="Zhang W."/>
            <person name="Yao Z."/>
            <person name="Li H."/>
            <person name="Liu W."/>
            <person name="He S."/>
            <person name="Geng L."/>
            <person name="Zhang X."/>
            <person name="Yang F."/>
            <person name="Yu H."/>
            <person name="Zhan Y."/>
            <person name="Li D."/>
            <person name="Lin Z."/>
            <person name="Wang Y."/>
            <person name="Elmerich C."/>
            <person name="Lin M."/>
            <person name="Jin Q."/>
        </authorList>
    </citation>
    <scope>NUCLEOTIDE SEQUENCE [LARGE SCALE GENOMIC DNA]</scope>
    <source>
        <strain evidence="5 6">A1501</strain>
    </source>
</reference>
<dbReference type="Pfam" id="PF01204">
    <property type="entry name" value="Trehalase"/>
    <property type="match status" value="1"/>
</dbReference>
<name>A4VRB6_STUS1</name>
<dbReference type="AlphaFoldDB" id="A4VRB6"/>
<feature type="region of interest" description="Disordered" evidence="4">
    <location>
        <begin position="525"/>
        <end position="556"/>
    </location>
</feature>
<dbReference type="eggNOG" id="COG1626">
    <property type="taxonomic scope" value="Bacteria"/>
</dbReference>
<gene>
    <name evidence="5" type="primary">treA</name>
    <name evidence="5" type="ordered locus">PST_3894</name>
</gene>
<evidence type="ECO:0000313" key="5">
    <source>
        <dbReference type="EMBL" id="ABP81517.1"/>
    </source>
</evidence>
<dbReference type="HOGENOM" id="CLU_006451_3_1_6"/>
<dbReference type="PANTHER" id="PTHR23403:SF8">
    <property type="entry name" value="CYTOPLASMIC TREHALASE"/>
    <property type="match status" value="1"/>
</dbReference>
<dbReference type="CAZy" id="GH37">
    <property type="family name" value="Glycoside Hydrolase Family 37"/>
</dbReference>
<dbReference type="PROSITE" id="PS00928">
    <property type="entry name" value="TREHALASE_2"/>
    <property type="match status" value="1"/>
</dbReference>
<dbReference type="NCBIfam" id="NF009774">
    <property type="entry name" value="PRK13271.1"/>
    <property type="match status" value="1"/>
</dbReference>
<dbReference type="GO" id="GO:0005993">
    <property type="term" value="P:trehalose catabolic process"/>
    <property type="evidence" value="ECO:0007669"/>
    <property type="project" value="TreeGrafter"/>
</dbReference>
<dbReference type="EMBL" id="CP000304">
    <property type="protein sequence ID" value="ABP81517.1"/>
    <property type="molecule type" value="Genomic_DNA"/>
</dbReference>
<dbReference type="KEGG" id="psa:PST_3894"/>
<dbReference type="PROSITE" id="PS00927">
    <property type="entry name" value="TREHALASE_1"/>
    <property type="match status" value="1"/>
</dbReference>
<evidence type="ECO:0000313" key="6">
    <source>
        <dbReference type="Proteomes" id="UP000000233"/>
    </source>
</evidence>
<dbReference type="InterPro" id="IPR008928">
    <property type="entry name" value="6-hairpin_glycosidase_sf"/>
</dbReference>
<dbReference type="PRINTS" id="PR00744">
    <property type="entry name" value="GLHYDRLASE37"/>
</dbReference>